<keyword evidence="2" id="KW-1185">Reference proteome</keyword>
<name>A0A7T8QWV1_CALRO</name>
<dbReference type="Proteomes" id="UP000595437">
    <property type="component" value="Chromosome 2"/>
</dbReference>
<evidence type="ECO:0000313" key="1">
    <source>
        <dbReference type="EMBL" id="QQP57997.1"/>
    </source>
</evidence>
<evidence type="ECO:0000313" key="2">
    <source>
        <dbReference type="Proteomes" id="UP000595437"/>
    </source>
</evidence>
<sequence>MLKEPSPPDALRNVNTYRENYQNESFPASGTVEQQHLWSLASSFFHKLFW</sequence>
<proteinExistence type="predicted"/>
<dbReference type="EMBL" id="CP045891">
    <property type="protein sequence ID" value="QQP57997.1"/>
    <property type="molecule type" value="Genomic_DNA"/>
</dbReference>
<gene>
    <name evidence="1" type="ORF">FKW44_003171</name>
</gene>
<protein>
    <submittedName>
        <fullName evidence="1">Uncharacterized protein</fullName>
    </submittedName>
</protein>
<organism evidence="1 2">
    <name type="scientific">Caligus rogercresseyi</name>
    <name type="common">Sea louse</name>
    <dbReference type="NCBI Taxonomy" id="217165"/>
    <lineage>
        <taxon>Eukaryota</taxon>
        <taxon>Metazoa</taxon>
        <taxon>Ecdysozoa</taxon>
        <taxon>Arthropoda</taxon>
        <taxon>Crustacea</taxon>
        <taxon>Multicrustacea</taxon>
        <taxon>Hexanauplia</taxon>
        <taxon>Copepoda</taxon>
        <taxon>Siphonostomatoida</taxon>
        <taxon>Caligidae</taxon>
        <taxon>Caligus</taxon>
    </lineage>
</organism>
<accession>A0A7T8QWV1</accession>
<dbReference type="AlphaFoldDB" id="A0A7T8QWV1"/>
<reference evidence="2" key="1">
    <citation type="submission" date="2021-01" db="EMBL/GenBank/DDBJ databases">
        <title>Caligus Genome Assembly.</title>
        <authorList>
            <person name="Gallardo-Escarate C."/>
        </authorList>
    </citation>
    <scope>NUCLEOTIDE SEQUENCE [LARGE SCALE GENOMIC DNA]</scope>
</reference>